<gene>
    <name evidence="16" type="ORF">PENSTE_c012G08303</name>
</gene>
<keyword evidence="3" id="KW-0444">Lipid biosynthesis</keyword>
<dbReference type="PANTHER" id="PTHR14207">
    <property type="entry name" value="STEROL ISOMERASE"/>
    <property type="match status" value="1"/>
</dbReference>
<dbReference type="GO" id="GO:0016126">
    <property type="term" value="P:sterol biosynthetic process"/>
    <property type="evidence" value="ECO:0007669"/>
    <property type="project" value="UniProtKB-KW"/>
</dbReference>
<keyword evidence="7" id="KW-0756">Sterol biosynthesis</keyword>
<feature type="transmembrane region" description="Helical" evidence="14">
    <location>
        <begin position="59"/>
        <end position="81"/>
    </location>
</feature>
<keyword evidence="6 13" id="KW-1133">Transmembrane helix</keyword>
<protein>
    <recommendedName>
        <fullName evidence="15">EXPERA domain-containing protein</fullName>
    </recommendedName>
</protein>
<dbReference type="GO" id="GO:0047750">
    <property type="term" value="F:cholestenol delta-isomerase activity"/>
    <property type="evidence" value="ECO:0007669"/>
    <property type="project" value="InterPro"/>
</dbReference>
<evidence type="ECO:0000259" key="15">
    <source>
        <dbReference type="PROSITE" id="PS51751"/>
    </source>
</evidence>
<dbReference type="Proteomes" id="UP000191285">
    <property type="component" value="Unassembled WGS sequence"/>
</dbReference>
<dbReference type="InterPro" id="IPR033118">
    <property type="entry name" value="EXPERA"/>
</dbReference>
<comment type="similarity">
    <text evidence="2">Belongs to the EBP family.</text>
</comment>
<keyword evidence="4 13" id="KW-0812">Transmembrane</keyword>
<evidence type="ECO:0000256" key="6">
    <source>
        <dbReference type="ARBA" id="ARBA00022989"/>
    </source>
</evidence>
<comment type="subcellular location">
    <subcellularLocation>
        <location evidence="1">Membrane</location>
        <topology evidence="1">Multi-pass membrane protein</topology>
    </subcellularLocation>
</comment>
<dbReference type="InterPro" id="IPR007905">
    <property type="entry name" value="EBP"/>
</dbReference>
<evidence type="ECO:0000256" key="14">
    <source>
        <dbReference type="SAM" id="Phobius"/>
    </source>
</evidence>
<evidence type="ECO:0000256" key="11">
    <source>
        <dbReference type="ARBA" id="ARBA00023221"/>
    </source>
</evidence>
<evidence type="ECO:0000256" key="2">
    <source>
        <dbReference type="ARBA" id="ARBA00008337"/>
    </source>
</evidence>
<evidence type="ECO:0000256" key="3">
    <source>
        <dbReference type="ARBA" id="ARBA00022516"/>
    </source>
</evidence>
<accession>A0A1V6T543</accession>
<proteinExistence type="inferred from homology"/>
<organism evidence="16 17">
    <name type="scientific">Penicillium steckii</name>
    <dbReference type="NCBI Taxonomy" id="303698"/>
    <lineage>
        <taxon>Eukaryota</taxon>
        <taxon>Fungi</taxon>
        <taxon>Dikarya</taxon>
        <taxon>Ascomycota</taxon>
        <taxon>Pezizomycotina</taxon>
        <taxon>Eurotiomycetes</taxon>
        <taxon>Eurotiomycetidae</taxon>
        <taxon>Eurotiales</taxon>
        <taxon>Aspergillaceae</taxon>
        <taxon>Penicillium</taxon>
    </lineage>
</organism>
<keyword evidence="8" id="KW-0443">Lipid metabolism</keyword>
<evidence type="ECO:0000256" key="9">
    <source>
        <dbReference type="ARBA" id="ARBA00023136"/>
    </source>
</evidence>
<feature type="domain" description="EXPERA" evidence="15">
    <location>
        <begin position="57"/>
        <end position="203"/>
    </location>
</feature>
<keyword evidence="17" id="KW-1185">Reference proteome</keyword>
<feature type="transmembrane region" description="Helical" evidence="14">
    <location>
        <begin position="144"/>
        <end position="163"/>
    </location>
</feature>
<dbReference type="Pfam" id="PF05241">
    <property type="entry name" value="EBP"/>
    <property type="match status" value="1"/>
</dbReference>
<dbReference type="GO" id="GO:0000247">
    <property type="term" value="F:C-8 sterol isomerase activity"/>
    <property type="evidence" value="ECO:0007669"/>
    <property type="project" value="TreeGrafter"/>
</dbReference>
<keyword evidence="11" id="KW-0753">Steroid metabolism</keyword>
<feature type="transmembrane region" description="Helical" evidence="14">
    <location>
        <begin position="23"/>
        <end position="47"/>
    </location>
</feature>
<dbReference type="GO" id="GO:0004769">
    <property type="term" value="F:steroid Delta-isomerase activity"/>
    <property type="evidence" value="ECO:0007669"/>
    <property type="project" value="TreeGrafter"/>
</dbReference>
<evidence type="ECO:0000313" key="17">
    <source>
        <dbReference type="Proteomes" id="UP000191285"/>
    </source>
</evidence>
<feature type="transmembrane region" description="Helical" evidence="14">
    <location>
        <begin position="112"/>
        <end position="137"/>
    </location>
</feature>
<evidence type="ECO:0000256" key="12">
    <source>
        <dbReference type="ARBA" id="ARBA00023235"/>
    </source>
</evidence>
<evidence type="ECO:0000256" key="7">
    <source>
        <dbReference type="ARBA" id="ARBA00023011"/>
    </source>
</evidence>
<feature type="transmembrane region" description="Helical" evidence="14">
    <location>
        <begin position="183"/>
        <end position="204"/>
    </location>
</feature>
<dbReference type="OrthoDB" id="58557at2759"/>
<keyword evidence="9 13" id="KW-0472">Membrane</keyword>
<keyword evidence="5" id="KW-0752">Steroid biosynthesis</keyword>
<evidence type="ECO:0000256" key="13">
    <source>
        <dbReference type="PROSITE-ProRule" id="PRU01087"/>
    </source>
</evidence>
<name>A0A1V6T543_9EURO</name>
<evidence type="ECO:0000256" key="10">
    <source>
        <dbReference type="ARBA" id="ARBA00023166"/>
    </source>
</evidence>
<evidence type="ECO:0000256" key="4">
    <source>
        <dbReference type="ARBA" id="ARBA00022692"/>
    </source>
</evidence>
<dbReference type="GO" id="GO:0005783">
    <property type="term" value="C:endoplasmic reticulum"/>
    <property type="evidence" value="ECO:0007669"/>
    <property type="project" value="TreeGrafter"/>
</dbReference>
<keyword evidence="10" id="KW-1207">Sterol metabolism</keyword>
<evidence type="ECO:0000256" key="5">
    <source>
        <dbReference type="ARBA" id="ARBA00022955"/>
    </source>
</evidence>
<evidence type="ECO:0000313" key="16">
    <source>
        <dbReference type="EMBL" id="OQE21039.1"/>
    </source>
</evidence>
<keyword evidence="12" id="KW-0413">Isomerase</keyword>
<reference evidence="17" key="1">
    <citation type="journal article" date="2017" name="Nat. Microbiol.">
        <title>Global analysis of biosynthetic gene clusters reveals vast potential of secondary metabolite production in Penicillium species.</title>
        <authorList>
            <person name="Nielsen J.C."/>
            <person name="Grijseels S."/>
            <person name="Prigent S."/>
            <person name="Ji B."/>
            <person name="Dainat J."/>
            <person name="Nielsen K.F."/>
            <person name="Frisvad J.C."/>
            <person name="Workman M."/>
            <person name="Nielsen J."/>
        </authorList>
    </citation>
    <scope>NUCLEOTIDE SEQUENCE [LARGE SCALE GENOMIC DNA]</scope>
    <source>
        <strain evidence="17">IBT 24891</strain>
    </source>
</reference>
<dbReference type="PANTHER" id="PTHR14207:SF0">
    <property type="entry name" value="3-BETA-HYDROXYSTEROID-DELTA(8),DELTA(7)-ISOMERASE"/>
    <property type="match status" value="1"/>
</dbReference>
<dbReference type="PROSITE" id="PS51751">
    <property type="entry name" value="EXPERA"/>
    <property type="match status" value="1"/>
</dbReference>
<comment type="caution">
    <text evidence="16">The sequence shown here is derived from an EMBL/GenBank/DDBJ whole genome shotgun (WGS) entry which is preliminary data.</text>
</comment>
<dbReference type="AlphaFoldDB" id="A0A1V6T543"/>
<dbReference type="GO" id="GO:0016020">
    <property type="term" value="C:membrane"/>
    <property type="evidence" value="ECO:0007669"/>
    <property type="project" value="UniProtKB-SubCell"/>
</dbReference>
<sequence>METVPHPYYPLGLKVVGYEANQWHSITLISFFASACATIFLATYLVVTKVRPKLTKSDLWTILWSVLSGCIHLFIEGYYVYNFRSMPSKQDIFGQAWKVYSLSDSRYQFDNAFVFCMETITAVFWGPLCITIAVMITTRHPLRFPLQAIVSLGQLYSDVLYYGTSIFDHYMLEMSYSRPEPMFFWGLFVFLNAFWIMIPLTLIWTSLSASKRAFTAVYEQETVKKVRKNR</sequence>
<evidence type="ECO:0000256" key="1">
    <source>
        <dbReference type="ARBA" id="ARBA00004141"/>
    </source>
</evidence>
<dbReference type="EMBL" id="MLKD01000012">
    <property type="protein sequence ID" value="OQE21039.1"/>
    <property type="molecule type" value="Genomic_DNA"/>
</dbReference>
<evidence type="ECO:0000256" key="8">
    <source>
        <dbReference type="ARBA" id="ARBA00023098"/>
    </source>
</evidence>
<dbReference type="STRING" id="303698.A0A1V6T543"/>